<accession>A0A972VVD3</accession>
<dbReference type="AlphaFoldDB" id="A0A972VVD3"/>
<reference evidence="3" key="1">
    <citation type="submission" date="2020-05" db="EMBL/GenBank/DDBJ databases">
        <title>Sulfur intermediates as new biogeochemical hubs in an aquatic model microbial ecosystem.</title>
        <authorList>
            <person name="Vigneron A."/>
        </authorList>
    </citation>
    <scope>NUCLEOTIDE SEQUENCE</scope>
    <source>
        <strain evidence="3">Bin.250</strain>
    </source>
</reference>
<dbReference type="PANTHER" id="PTHR43802:SF1">
    <property type="entry name" value="IP11341P-RELATED"/>
    <property type="match status" value="1"/>
</dbReference>
<dbReference type="PANTHER" id="PTHR43802">
    <property type="entry name" value="ENOYL-COA HYDRATASE"/>
    <property type="match status" value="1"/>
</dbReference>
<dbReference type="InterPro" id="IPR001753">
    <property type="entry name" value="Enoyl-CoA_hydra/iso"/>
</dbReference>
<evidence type="ECO:0000256" key="1">
    <source>
        <dbReference type="ARBA" id="ARBA00005254"/>
    </source>
</evidence>
<evidence type="ECO:0000313" key="4">
    <source>
        <dbReference type="Proteomes" id="UP000754644"/>
    </source>
</evidence>
<dbReference type="InterPro" id="IPR014748">
    <property type="entry name" value="Enoyl-CoA_hydra_C"/>
</dbReference>
<evidence type="ECO:0000256" key="2">
    <source>
        <dbReference type="RuleBase" id="RU003707"/>
    </source>
</evidence>
<dbReference type="Gene3D" id="1.10.12.10">
    <property type="entry name" value="Lyase 2-enoyl-coa Hydratase, Chain A, domain 2"/>
    <property type="match status" value="1"/>
</dbReference>
<dbReference type="GO" id="GO:0003824">
    <property type="term" value="F:catalytic activity"/>
    <property type="evidence" value="ECO:0007669"/>
    <property type="project" value="InterPro"/>
</dbReference>
<gene>
    <name evidence="3" type="ORF">HQ497_06200</name>
</gene>
<dbReference type="Gene3D" id="3.90.226.10">
    <property type="entry name" value="2-enoyl-CoA Hydratase, Chain A, domain 1"/>
    <property type="match status" value="1"/>
</dbReference>
<dbReference type="Pfam" id="PF00378">
    <property type="entry name" value="ECH_1"/>
    <property type="match status" value="1"/>
</dbReference>
<comment type="caution">
    <text evidence="3">The sequence shown here is derived from an EMBL/GenBank/DDBJ whole genome shotgun (WGS) entry which is preliminary data.</text>
</comment>
<comment type="similarity">
    <text evidence="1 2">Belongs to the enoyl-CoA hydratase/isomerase family.</text>
</comment>
<sequence length="263" mass="28615">MQQQYGDVSVTLPGGFVAICEIQRGPNNFFDQDLIKDLADCFEDLDNNPECRAIVLCSEGKHFCAGANFTSGARKDSVSSHGEGETNPLYGEAVRLFRCKTPVIAAVQGAAVGGGFGLAVMADFRVACPNTRMTANFVKLGFTPGFGLTHTLPRIIGVQKANLLFMTGRRIDGQTAYDWGLADIFTDNDRVRDVAIELAQEIAENAPLALISVRDQLRPGLADAVKAITDIESREQYWLQRTSDHREGVKAVSEKRAGNFLGQ</sequence>
<dbReference type="CDD" id="cd06558">
    <property type="entry name" value="crotonase-like"/>
    <property type="match status" value="1"/>
</dbReference>
<dbReference type="SUPFAM" id="SSF52096">
    <property type="entry name" value="ClpP/crotonase"/>
    <property type="match status" value="1"/>
</dbReference>
<dbReference type="InterPro" id="IPR029045">
    <property type="entry name" value="ClpP/crotonase-like_dom_sf"/>
</dbReference>
<evidence type="ECO:0000313" key="3">
    <source>
        <dbReference type="EMBL" id="NQV64939.1"/>
    </source>
</evidence>
<dbReference type="Proteomes" id="UP000754644">
    <property type="component" value="Unassembled WGS sequence"/>
</dbReference>
<protein>
    <submittedName>
        <fullName evidence="3">Enoyl-CoA hydratase/isomerase family protein</fullName>
    </submittedName>
</protein>
<organism evidence="3 4">
    <name type="scientific">SAR86 cluster bacterium</name>
    <dbReference type="NCBI Taxonomy" id="2030880"/>
    <lineage>
        <taxon>Bacteria</taxon>
        <taxon>Pseudomonadati</taxon>
        <taxon>Pseudomonadota</taxon>
        <taxon>Gammaproteobacteria</taxon>
        <taxon>SAR86 cluster</taxon>
    </lineage>
</organism>
<dbReference type="EMBL" id="JABMOJ010000228">
    <property type="protein sequence ID" value="NQV64939.1"/>
    <property type="molecule type" value="Genomic_DNA"/>
</dbReference>
<proteinExistence type="inferred from homology"/>
<name>A0A972VVD3_9GAMM</name>
<dbReference type="InterPro" id="IPR018376">
    <property type="entry name" value="Enoyl-CoA_hyd/isom_CS"/>
</dbReference>
<dbReference type="PROSITE" id="PS00166">
    <property type="entry name" value="ENOYL_COA_HYDRATASE"/>
    <property type="match status" value="1"/>
</dbReference>